<sequence>EIGLLSNQLGGFKGKLKGARGDVAAVLNPGKLRRLALVFGMMPGVAMDLRTGWDFAQVAGRRRAREDVDFDRAASMARSTICGPFSQLVKIDKRFLHFNMELRTLRLKAVRYVLRGRPRGAPSWNAASALRVRALDGVGAVKEHGRLFGQVAKRANGLTGLATGPAGWMTGLNAAFSIDAAGVAEAEAAECYHGIAGAKLDAEAAMKGRQEEMDYMENPGVFEWAPASKCYEVMGKKPLPSGWVDTRLGQARDQLQEDSRCELRRGWSLKMATHGPRDAAAVFDVTVERIMQDCGAMQGEFCPCVYGKCALMSWRHGDDVVVLGDHREFKDFAQCRHRESRDLNAEGQKLAEKKGQCIE</sequence>
<evidence type="ECO:0000313" key="2">
    <source>
        <dbReference type="Proteomes" id="UP001189429"/>
    </source>
</evidence>
<name>A0ABN9PER9_9DINO</name>
<protein>
    <submittedName>
        <fullName evidence="1">Uncharacterized protein</fullName>
    </submittedName>
</protein>
<accession>A0ABN9PER9</accession>
<proteinExistence type="predicted"/>
<comment type="caution">
    <text evidence="1">The sequence shown here is derived from an EMBL/GenBank/DDBJ whole genome shotgun (WGS) entry which is preliminary data.</text>
</comment>
<dbReference type="Proteomes" id="UP001189429">
    <property type="component" value="Unassembled WGS sequence"/>
</dbReference>
<feature type="non-terminal residue" evidence="1">
    <location>
        <position position="359"/>
    </location>
</feature>
<evidence type="ECO:0000313" key="1">
    <source>
        <dbReference type="EMBL" id="CAK0791389.1"/>
    </source>
</evidence>
<organism evidence="1 2">
    <name type="scientific">Prorocentrum cordatum</name>
    <dbReference type="NCBI Taxonomy" id="2364126"/>
    <lineage>
        <taxon>Eukaryota</taxon>
        <taxon>Sar</taxon>
        <taxon>Alveolata</taxon>
        <taxon>Dinophyceae</taxon>
        <taxon>Prorocentrales</taxon>
        <taxon>Prorocentraceae</taxon>
        <taxon>Prorocentrum</taxon>
    </lineage>
</organism>
<reference evidence="1" key="1">
    <citation type="submission" date="2023-10" db="EMBL/GenBank/DDBJ databases">
        <authorList>
            <person name="Chen Y."/>
            <person name="Shah S."/>
            <person name="Dougan E. K."/>
            <person name="Thang M."/>
            <person name="Chan C."/>
        </authorList>
    </citation>
    <scope>NUCLEOTIDE SEQUENCE [LARGE SCALE GENOMIC DNA]</scope>
</reference>
<gene>
    <name evidence="1" type="ORF">PCOR1329_LOCUS2292</name>
</gene>
<keyword evidence="2" id="KW-1185">Reference proteome</keyword>
<dbReference type="EMBL" id="CAUYUJ010000570">
    <property type="protein sequence ID" value="CAK0791389.1"/>
    <property type="molecule type" value="Genomic_DNA"/>
</dbReference>
<feature type="non-terminal residue" evidence="1">
    <location>
        <position position="1"/>
    </location>
</feature>